<feature type="non-terminal residue" evidence="1">
    <location>
        <position position="1"/>
    </location>
</feature>
<dbReference type="GeneID" id="36551051"/>
<comment type="caution">
    <text evidence="1">The sequence shown here is derived from an EMBL/GenBank/DDBJ whole genome shotgun (WGS) entry which is preliminary data.</text>
</comment>
<feature type="non-terminal residue" evidence="1">
    <location>
        <position position="538"/>
    </location>
</feature>
<dbReference type="VEuPathDB" id="FungiDB:P170DRAFT_328215"/>
<gene>
    <name evidence="1" type="ORF">P170DRAFT_328215</name>
</gene>
<evidence type="ECO:0000313" key="2">
    <source>
        <dbReference type="Proteomes" id="UP000234275"/>
    </source>
</evidence>
<dbReference type="EMBL" id="MSFO01000001">
    <property type="protein sequence ID" value="PLB54808.1"/>
    <property type="molecule type" value="Genomic_DNA"/>
</dbReference>
<keyword evidence="2" id="KW-1185">Reference proteome</keyword>
<protein>
    <submittedName>
        <fullName evidence="1">Uncharacterized protein</fullName>
    </submittedName>
</protein>
<evidence type="ECO:0000313" key="1">
    <source>
        <dbReference type="EMBL" id="PLB54808.1"/>
    </source>
</evidence>
<dbReference type="STRING" id="1392250.A0A2I2GPK8"/>
<organism evidence="1 2">
    <name type="scientific">Aspergillus steynii IBT 23096</name>
    <dbReference type="NCBI Taxonomy" id="1392250"/>
    <lineage>
        <taxon>Eukaryota</taxon>
        <taxon>Fungi</taxon>
        <taxon>Dikarya</taxon>
        <taxon>Ascomycota</taxon>
        <taxon>Pezizomycotina</taxon>
        <taxon>Eurotiomycetes</taxon>
        <taxon>Eurotiomycetidae</taxon>
        <taxon>Eurotiales</taxon>
        <taxon>Aspergillaceae</taxon>
        <taxon>Aspergillus</taxon>
        <taxon>Aspergillus subgen. Circumdati</taxon>
    </lineage>
</organism>
<reference evidence="1 2" key="1">
    <citation type="submission" date="2016-12" db="EMBL/GenBank/DDBJ databases">
        <title>The genomes of Aspergillus section Nigri reveals drivers in fungal speciation.</title>
        <authorList>
            <consortium name="DOE Joint Genome Institute"/>
            <person name="Vesth T.C."/>
            <person name="Nybo J."/>
            <person name="Theobald S."/>
            <person name="Brandl J."/>
            <person name="Frisvad J.C."/>
            <person name="Nielsen K.F."/>
            <person name="Lyhne E.K."/>
            <person name="Kogle M.E."/>
            <person name="Kuo A."/>
            <person name="Riley R."/>
            <person name="Clum A."/>
            <person name="Nolan M."/>
            <person name="Lipzen A."/>
            <person name="Salamov A."/>
            <person name="Henrissat B."/>
            <person name="Wiebenga A."/>
            <person name="De Vries R.P."/>
            <person name="Grigoriev I.V."/>
            <person name="Mortensen U.H."/>
            <person name="Andersen M.R."/>
            <person name="Baker S.E."/>
        </authorList>
    </citation>
    <scope>NUCLEOTIDE SEQUENCE [LARGE SCALE GENOMIC DNA]</scope>
    <source>
        <strain evidence="1 2">IBT 23096</strain>
    </source>
</reference>
<name>A0A2I2GPK8_9EURO</name>
<dbReference type="OrthoDB" id="4442598at2759"/>
<proteinExistence type="predicted"/>
<sequence>PSLQPTPAHLLRFALRGTTVANKPNPAPAMLPFRLKRVFNTDWSSDAAAPPTFWKQKQRMYQKATEERFLYGLMFKAQSVPHLQVFIQRHVYSEQGALLLQENGCTLLAIALEHCQRNNSYQEILVTLNAIIMRIENLGVEVRRSLRALAIHYSSLAFSAAAMRPHLKEFSKLDQTLKGKHSAALMNSLSFSLDALETPELQHEIESMRRLISPIHMTEVHESHHLDRLLHWNGFMESRRREVYMPLLAKLGMYELLDSVWERVKDDLLSERNLEPIYRCVFEMMKDGMTSKALVYLKQLSSMLGGKLPHISKVNYLSSLLDDEAMGEALPRLAGEEERLSILEAQLQTLERRLGICWEPEKSVHVGFSNPDCNTSENPLFDIDGETPGYDSSERLVADVMALGCSKSTQDLRHIANLLDDYEGQMVPISTPNEMLDFAWCIERSPIEICGTSTTLQNDLPQSLPVESLGLLRIRLDGNQISPAHQYPLRFIHLGRLLKRLKWQEPPECNRKNRIYDWEQTGYIVGWDRVHARFVLVY</sequence>
<accession>A0A2I2GPK8</accession>
<dbReference type="AlphaFoldDB" id="A0A2I2GPK8"/>
<dbReference type="Proteomes" id="UP000234275">
    <property type="component" value="Unassembled WGS sequence"/>
</dbReference>
<dbReference type="RefSeq" id="XP_024710110.1">
    <property type="nucleotide sequence ID" value="XM_024843351.1"/>
</dbReference>